<dbReference type="Proteomes" id="UP000812440">
    <property type="component" value="Chromosome 7"/>
</dbReference>
<gene>
    <name evidence="7" type="ORF">GDO86_013086</name>
</gene>
<evidence type="ECO:0000313" key="8">
    <source>
        <dbReference type="Proteomes" id="UP000812440"/>
    </source>
</evidence>
<dbReference type="PANTHER" id="PTHR34104:SF3">
    <property type="entry name" value="TRANSMEMBRANE PROTEIN 254"/>
    <property type="match status" value="1"/>
</dbReference>
<evidence type="ECO:0000256" key="1">
    <source>
        <dbReference type="ARBA" id="ARBA00004141"/>
    </source>
</evidence>
<accession>A0A8T2ITF3</accession>
<keyword evidence="4 6" id="KW-0472">Membrane</keyword>
<comment type="subcellular location">
    <subcellularLocation>
        <location evidence="1">Membrane</location>
        <topology evidence="1">Multi-pass membrane protein</topology>
    </subcellularLocation>
</comment>
<reference evidence="7" key="1">
    <citation type="thesis" date="2020" institute="ProQuest LLC" country="789 East Eisenhower Parkway, Ann Arbor, MI, USA">
        <title>Comparative Genomics and Chromosome Evolution.</title>
        <authorList>
            <person name="Mudd A.B."/>
        </authorList>
    </citation>
    <scope>NUCLEOTIDE SEQUENCE</scope>
    <source>
        <strain evidence="7">Female2</strain>
        <tissue evidence="7">Blood</tissue>
    </source>
</reference>
<keyword evidence="8" id="KW-1185">Reference proteome</keyword>
<organism evidence="7 8">
    <name type="scientific">Hymenochirus boettgeri</name>
    <name type="common">Congo dwarf clawed frog</name>
    <dbReference type="NCBI Taxonomy" id="247094"/>
    <lineage>
        <taxon>Eukaryota</taxon>
        <taxon>Metazoa</taxon>
        <taxon>Chordata</taxon>
        <taxon>Craniata</taxon>
        <taxon>Vertebrata</taxon>
        <taxon>Euteleostomi</taxon>
        <taxon>Amphibia</taxon>
        <taxon>Batrachia</taxon>
        <taxon>Anura</taxon>
        <taxon>Pipoidea</taxon>
        <taxon>Pipidae</taxon>
        <taxon>Pipinae</taxon>
        <taxon>Hymenochirus</taxon>
    </lineage>
</organism>
<evidence type="ECO:0000256" key="5">
    <source>
        <dbReference type="ARBA" id="ARBA00034834"/>
    </source>
</evidence>
<dbReference type="AlphaFoldDB" id="A0A8T2ITF3"/>
<evidence type="ECO:0000256" key="6">
    <source>
        <dbReference type="SAM" id="Phobius"/>
    </source>
</evidence>
<proteinExistence type="predicted"/>
<sequence length="124" mass="14211">MASMGNPSYFRRASLFLMSVITLSMGLFTWTVFWPASVPYGHLGPLGSLAQYLVKNHYSLMYYGFWCSWAVHILEALYSAWLCRAKGITDSRARNLWVLQTFLFGIASLSHLLSYEPRSTKKKE</sequence>
<feature type="transmembrane region" description="Helical" evidence="6">
    <location>
        <begin position="60"/>
        <end position="83"/>
    </location>
</feature>
<dbReference type="EMBL" id="JAACNH010000008">
    <property type="protein sequence ID" value="KAG8434993.1"/>
    <property type="molecule type" value="Genomic_DNA"/>
</dbReference>
<evidence type="ECO:0000313" key="7">
    <source>
        <dbReference type="EMBL" id="KAG8434993.1"/>
    </source>
</evidence>
<keyword evidence="3 6" id="KW-1133">Transmembrane helix</keyword>
<comment type="caution">
    <text evidence="7">The sequence shown here is derived from an EMBL/GenBank/DDBJ whole genome shotgun (WGS) entry which is preliminary data.</text>
</comment>
<evidence type="ECO:0000256" key="2">
    <source>
        <dbReference type="ARBA" id="ARBA00022692"/>
    </source>
</evidence>
<feature type="transmembrane region" description="Helical" evidence="6">
    <location>
        <begin position="95"/>
        <end position="115"/>
    </location>
</feature>
<protein>
    <recommendedName>
        <fullName evidence="5">Transmembrane protein 254</fullName>
    </recommendedName>
</protein>
<feature type="transmembrane region" description="Helical" evidence="6">
    <location>
        <begin position="12"/>
        <end position="33"/>
    </location>
</feature>
<evidence type="ECO:0000256" key="3">
    <source>
        <dbReference type="ARBA" id="ARBA00022989"/>
    </source>
</evidence>
<evidence type="ECO:0000256" key="4">
    <source>
        <dbReference type="ARBA" id="ARBA00023136"/>
    </source>
</evidence>
<dbReference type="InterPro" id="IPR028110">
    <property type="entry name" value="TMEM254"/>
</dbReference>
<name>A0A8T2ITF3_9PIPI</name>
<keyword evidence="2 6" id="KW-0812">Transmembrane</keyword>
<dbReference type="Pfam" id="PF14934">
    <property type="entry name" value="TMEM254"/>
    <property type="match status" value="1"/>
</dbReference>
<dbReference type="OrthoDB" id="9984821at2759"/>
<dbReference type="GO" id="GO:0016020">
    <property type="term" value="C:membrane"/>
    <property type="evidence" value="ECO:0007669"/>
    <property type="project" value="UniProtKB-SubCell"/>
</dbReference>
<dbReference type="PANTHER" id="PTHR34104">
    <property type="entry name" value="TRANSMEMBRANE PROTEIN 254"/>
    <property type="match status" value="1"/>
</dbReference>